<evidence type="ECO:0000256" key="2">
    <source>
        <dbReference type="ARBA" id="ARBA00022723"/>
    </source>
</evidence>
<dbReference type="Proteomes" id="UP000567885">
    <property type="component" value="Unassembled WGS sequence"/>
</dbReference>
<dbReference type="InterPro" id="IPR002355">
    <property type="entry name" value="Cu_oxidase_Cu_BS"/>
</dbReference>
<evidence type="ECO:0000259" key="8">
    <source>
        <dbReference type="Pfam" id="PF00394"/>
    </source>
</evidence>
<dbReference type="CDD" id="cd13880">
    <property type="entry name" value="CuRO_2_MaLCC_like"/>
    <property type="match status" value="1"/>
</dbReference>
<keyword evidence="4" id="KW-0560">Oxidoreductase</keyword>
<comment type="caution">
    <text evidence="11">The sequence shown here is derived from an EMBL/GenBank/DDBJ whole genome shotgun (WGS) entry which is preliminary data.</text>
</comment>
<dbReference type="GO" id="GO:0016491">
    <property type="term" value="F:oxidoreductase activity"/>
    <property type="evidence" value="ECO:0007669"/>
    <property type="project" value="UniProtKB-KW"/>
</dbReference>
<evidence type="ECO:0000259" key="10">
    <source>
        <dbReference type="Pfam" id="PF07732"/>
    </source>
</evidence>
<evidence type="ECO:0000256" key="5">
    <source>
        <dbReference type="ARBA" id="ARBA00023008"/>
    </source>
</evidence>
<dbReference type="SUPFAM" id="SSF49503">
    <property type="entry name" value="Cupredoxins"/>
    <property type="match status" value="3"/>
</dbReference>
<feature type="domain" description="Plastocyanin-like" evidence="8">
    <location>
        <begin position="245"/>
        <end position="415"/>
    </location>
</feature>
<dbReference type="PROSITE" id="PS00079">
    <property type="entry name" value="MULTICOPPER_OXIDASE1"/>
    <property type="match status" value="1"/>
</dbReference>
<accession>A0A8H5WMR0</accession>
<dbReference type="PROSITE" id="PS00080">
    <property type="entry name" value="MULTICOPPER_OXIDASE2"/>
    <property type="match status" value="1"/>
</dbReference>
<dbReference type="Gene3D" id="2.60.40.420">
    <property type="entry name" value="Cupredoxins - blue copper proteins"/>
    <property type="match status" value="3"/>
</dbReference>
<dbReference type="OrthoDB" id="2121828at2759"/>
<dbReference type="InterPro" id="IPR011707">
    <property type="entry name" value="Cu-oxidase-like_N"/>
</dbReference>
<dbReference type="GO" id="GO:0005507">
    <property type="term" value="F:copper ion binding"/>
    <property type="evidence" value="ECO:0007669"/>
    <property type="project" value="InterPro"/>
</dbReference>
<evidence type="ECO:0000256" key="6">
    <source>
        <dbReference type="ARBA" id="ARBA00023180"/>
    </source>
</evidence>
<evidence type="ECO:0000313" key="12">
    <source>
        <dbReference type="Proteomes" id="UP000567885"/>
    </source>
</evidence>
<evidence type="ECO:0000256" key="4">
    <source>
        <dbReference type="ARBA" id="ARBA00023002"/>
    </source>
</evidence>
<dbReference type="CDD" id="cd13854">
    <property type="entry name" value="CuRO_1_MaLCC_like"/>
    <property type="match status" value="1"/>
</dbReference>
<keyword evidence="3 7" id="KW-0732">Signal</keyword>
<evidence type="ECO:0000256" key="1">
    <source>
        <dbReference type="ARBA" id="ARBA00010609"/>
    </source>
</evidence>
<feature type="signal peptide" evidence="7">
    <location>
        <begin position="1"/>
        <end position="23"/>
    </location>
</feature>
<sequence>MTLVERFWHFYVTVVAWLTMSPAADYSSSPFQYPLGRPKTHIQHTEPDFPVFNPPPVDPGDHEFVCEYPEMEGFVQCSIAENRECWLRHPDAREFNIHTNYEKFAPIGIMRNYTLNITDSWWNADGQNFTEAKLFNETYPGPWLEACWGDSKTLNITVINSMTKNGTSIHWHGIRQNRTMDMDGVNGITQCPIAPGDSFNYVFKTTQYGTSWYHSHYSVQYADGLQGPITIHGPQSAPYDATKRPLLMTDWSHESAFKLLFPGVNLANRTFLLNGTGDITHYNNTPTLPIPKNYELYFNKTPTDRPRRPKRYLLRLINTSFESTFIFSIDNHWLQIVTSDFVPVEPYFNTSVLIGIGQRYNVIVEANPLAGDVNTVPEDGNFWIRTWVAANCGSLTPLPPADSPYERTGILRYNHSDTALPSSQPWVNISKACSDETYSSLRPKLPWYVGPAANARALDDDEAGERFNVTFDRTAGSSPEFIKEYPVALFALQRPSQPNFRPLQINYSDPVMMHLDESHQSYPEKWVVIPENYTETDWVYFVLTMEGSADGTGAHPIHLHGHDFAILQQEENQVYDPSKLNLKLDNPPRRDVVLLPARGFVVIAFKADNPGVWLMHCHIARHASEGLAMQVLERQSDASKLFPLSSPNMIEADRVCRNWEAWQHSQAEFFEGDSGI</sequence>
<keyword evidence="5" id="KW-0186">Copper</keyword>
<dbReference type="InterPro" id="IPR008972">
    <property type="entry name" value="Cupredoxin"/>
</dbReference>
<evidence type="ECO:0000256" key="7">
    <source>
        <dbReference type="SAM" id="SignalP"/>
    </source>
</evidence>
<evidence type="ECO:0000259" key="9">
    <source>
        <dbReference type="Pfam" id="PF07731"/>
    </source>
</evidence>
<keyword evidence="12" id="KW-1185">Reference proteome</keyword>
<feature type="chain" id="PRO_5034899543" evidence="7">
    <location>
        <begin position="24"/>
        <end position="676"/>
    </location>
</feature>
<dbReference type="InterPro" id="IPR033138">
    <property type="entry name" value="Cu_oxidase_CS"/>
</dbReference>
<comment type="similarity">
    <text evidence="1">Belongs to the multicopper oxidase family.</text>
</comment>
<evidence type="ECO:0000256" key="3">
    <source>
        <dbReference type="ARBA" id="ARBA00022729"/>
    </source>
</evidence>
<reference evidence="11 12" key="1">
    <citation type="submission" date="2020-05" db="EMBL/GenBank/DDBJ databases">
        <title>Identification and distribution of gene clusters putatively required for synthesis of sphingolipid metabolism inhibitors in phylogenetically diverse species of the filamentous fungus Fusarium.</title>
        <authorList>
            <person name="Kim H.-S."/>
            <person name="Busman M."/>
            <person name="Brown D.W."/>
            <person name="Divon H."/>
            <person name="Uhlig S."/>
            <person name="Proctor R.H."/>
        </authorList>
    </citation>
    <scope>NUCLEOTIDE SEQUENCE [LARGE SCALE GENOMIC DNA]</scope>
    <source>
        <strain evidence="11 12">NRRL 20693</strain>
    </source>
</reference>
<keyword evidence="2" id="KW-0479">Metal-binding</keyword>
<dbReference type="PANTHER" id="PTHR11709:SF71">
    <property type="entry name" value="OXIDOREDUCTASE TPCJ"/>
    <property type="match status" value="1"/>
</dbReference>
<dbReference type="AlphaFoldDB" id="A0A8H5WMR0"/>
<keyword evidence="6" id="KW-0325">Glycoprotein</keyword>
<feature type="domain" description="Plastocyanin-like" evidence="10">
    <location>
        <begin position="117"/>
        <end position="235"/>
    </location>
</feature>
<evidence type="ECO:0000313" key="11">
    <source>
        <dbReference type="EMBL" id="KAF5664340.1"/>
    </source>
</evidence>
<dbReference type="EMBL" id="JAAGWQ010000134">
    <property type="protein sequence ID" value="KAF5664340.1"/>
    <property type="molecule type" value="Genomic_DNA"/>
</dbReference>
<proteinExistence type="inferred from homology"/>
<dbReference type="PANTHER" id="PTHR11709">
    <property type="entry name" value="MULTI-COPPER OXIDASE"/>
    <property type="match status" value="1"/>
</dbReference>
<dbReference type="Pfam" id="PF00394">
    <property type="entry name" value="Cu-oxidase"/>
    <property type="match status" value="1"/>
</dbReference>
<dbReference type="Pfam" id="PF07731">
    <property type="entry name" value="Cu-oxidase_2"/>
    <property type="match status" value="1"/>
</dbReference>
<protein>
    <submittedName>
        <fullName evidence="11">Laccase</fullName>
    </submittedName>
</protein>
<name>A0A8H5WMR0_FUSHE</name>
<organism evidence="11 12">
    <name type="scientific">Fusarium heterosporum</name>
    <dbReference type="NCBI Taxonomy" id="42747"/>
    <lineage>
        <taxon>Eukaryota</taxon>
        <taxon>Fungi</taxon>
        <taxon>Dikarya</taxon>
        <taxon>Ascomycota</taxon>
        <taxon>Pezizomycotina</taxon>
        <taxon>Sordariomycetes</taxon>
        <taxon>Hypocreomycetidae</taxon>
        <taxon>Hypocreales</taxon>
        <taxon>Nectriaceae</taxon>
        <taxon>Fusarium</taxon>
        <taxon>Fusarium heterosporum species complex</taxon>
    </lineage>
</organism>
<gene>
    <name evidence="11" type="ORF">FHETE_7097</name>
</gene>
<dbReference type="CDD" id="cd13901">
    <property type="entry name" value="CuRO_3_MaLCC_like"/>
    <property type="match status" value="1"/>
</dbReference>
<dbReference type="InterPro" id="IPR045087">
    <property type="entry name" value="Cu-oxidase_fam"/>
</dbReference>
<dbReference type="Pfam" id="PF07732">
    <property type="entry name" value="Cu-oxidase_3"/>
    <property type="match status" value="1"/>
</dbReference>
<dbReference type="InterPro" id="IPR001117">
    <property type="entry name" value="Cu-oxidase_2nd"/>
</dbReference>
<dbReference type="InterPro" id="IPR011706">
    <property type="entry name" value="Cu-oxidase_C"/>
</dbReference>
<feature type="domain" description="Plastocyanin-like" evidence="9">
    <location>
        <begin position="519"/>
        <end position="635"/>
    </location>
</feature>
<dbReference type="FunFam" id="2.60.40.420:FF:000021">
    <property type="entry name" value="Extracellular dihydrogeodin oxidase/laccase"/>
    <property type="match status" value="1"/>
</dbReference>